<sequence>MFDPSLPINRFPNACPCCGYATLDARGEYDICTVCWWEDDGQDNDDANVVRGGPNSNLSLTRARINFLSTGIFQPSRTDLRDKQQLVDSLVQQRFFTFDESTSTIAEPALDWSTTIRELDDDQSQSLYRIGDHVRVVVNYRNKTPRTGTINTVTWHHKLGIWHYHLVDDAGRNVSKRYEAPDLVATSQTSGNNAVNGSRR</sequence>
<reference evidence="2" key="2">
    <citation type="journal article" date="2013" name="Mar. Genomics">
        <title>Expression of sulfatases in Rhodopirellula baltica and the diversity of sulfatases in the genus Rhodopirellula.</title>
        <authorList>
            <person name="Wegner C.E."/>
            <person name="Richter-Heitmann T."/>
            <person name="Klindworth A."/>
            <person name="Klockow C."/>
            <person name="Richter M."/>
            <person name="Achstetter T."/>
            <person name="Glockner F.O."/>
            <person name="Harder J."/>
        </authorList>
    </citation>
    <scope>NUCLEOTIDE SEQUENCE [LARGE SCALE GENOMIC DNA]</scope>
    <source>
        <strain evidence="2">SH398</strain>
    </source>
</reference>
<evidence type="ECO:0000313" key="2">
    <source>
        <dbReference type="EMBL" id="EMI25305.1"/>
    </source>
</evidence>
<dbReference type="EMBL" id="ANOF01000128">
    <property type="protein sequence ID" value="EMI25305.1"/>
    <property type="molecule type" value="Genomic_DNA"/>
</dbReference>
<accession>M5S192</accession>
<gene>
    <name evidence="2" type="ORF">RESH_04130</name>
</gene>
<dbReference type="AlphaFoldDB" id="M5S192"/>
<proteinExistence type="predicted"/>
<dbReference type="PATRIC" id="fig|1263868.3.peg.4477"/>
<name>M5S192_9BACT</name>
<dbReference type="OrthoDB" id="1456570at2"/>
<dbReference type="Proteomes" id="UP000011996">
    <property type="component" value="Unassembled WGS sequence"/>
</dbReference>
<organism evidence="2">
    <name type="scientific">Rhodopirellula europaea SH398</name>
    <dbReference type="NCBI Taxonomy" id="1263868"/>
    <lineage>
        <taxon>Bacteria</taxon>
        <taxon>Pseudomonadati</taxon>
        <taxon>Planctomycetota</taxon>
        <taxon>Planctomycetia</taxon>
        <taxon>Pirellulales</taxon>
        <taxon>Pirellulaceae</taxon>
        <taxon>Rhodopirellula</taxon>
    </lineage>
</organism>
<feature type="domain" description="Cysteine-rich CPCC" evidence="1">
    <location>
        <begin position="14"/>
        <end position="78"/>
    </location>
</feature>
<dbReference type="InterPro" id="IPR025983">
    <property type="entry name" value="Cys_rich_CPCC"/>
</dbReference>
<dbReference type="Pfam" id="PF14206">
    <property type="entry name" value="Cys_rich_CPCC"/>
    <property type="match status" value="1"/>
</dbReference>
<protein>
    <recommendedName>
        <fullName evidence="1">Cysteine-rich CPCC domain-containing protein</fullName>
    </recommendedName>
</protein>
<reference evidence="2" key="1">
    <citation type="submission" date="2012-12" db="EMBL/GenBank/DDBJ databases">
        <title>Permanent draft genomes of Rhodopirellula europaea strain SH398 and 6C.</title>
        <authorList>
            <person name="Richter M."/>
            <person name="Richter-Heitmann T."/>
            <person name="Frank C."/>
            <person name="Harder J."/>
            <person name="Glockner F.O."/>
        </authorList>
    </citation>
    <scope>NUCLEOTIDE SEQUENCE</scope>
    <source>
        <strain evidence="2">SH398</strain>
    </source>
</reference>
<dbReference type="RefSeq" id="WP_008669176.1">
    <property type="nucleotide sequence ID" value="NZ_ANOF01000128.1"/>
</dbReference>
<comment type="caution">
    <text evidence="2">The sequence shown here is derived from an EMBL/GenBank/DDBJ whole genome shotgun (WGS) entry which is preliminary data.</text>
</comment>
<evidence type="ECO:0000259" key="1">
    <source>
        <dbReference type="Pfam" id="PF14206"/>
    </source>
</evidence>
<dbReference type="STRING" id="1263868.RESH_04130"/>